<proteinExistence type="predicted"/>
<keyword evidence="3" id="KW-1185">Reference proteome</keyword>
<feature type="chain" id="PRO_5027055018" description="Lipoprotein" evidence="1">
    <location>
        <begin position="24"/>
        <end position="302"/>
    </location>
</feature>
<dbReference type="Proteomes" id="UP000484164">
    <property type="component" value="Unassembled WGS sequence"/>
</dbReference>
<comment type="caution">
    <text evidence="2">The sequence shown here is derived from an EMBL/GenBank/DDBJ whole genome shotgun (WGS) entry which is preliminary data.</text>
</comment>
<evidence type="ECO:0000256" key="1">
    <source>
        <dbReference type="SAM" id="SignalP"/>
    </source>
</evidence>
<dbReference type="RefSeq" id="WP_151691726.1">
    <property type="nucleotide sequence ID" value="NZ_BMGX01000002.1"/>
</dbReference>
<feature type="signal peptide" evidence="1">
    <location>
        <begin position="1"/>
        <end position="23"/>
    </location>
</feature>
<evidence type="ECO:0000313" key="2">
    <source>
        <dbReference type="EMBL" id="KAB2817155.1"/>
    </source>
</evidence>
<organism evidence="2 3">
    <name type="scientific">Phaeocystidibacter marisrubri</name>
    <dbReference type="NCBI Taxonomy" id="1577780"/>
    <lineage>
        <taxon>Bacteria</taxon>
        <taxon>Pseudomonadati</taxon>
        <taxon>Bacteroidota</taxon>
        <taxon>Flavobacteriia</taxon>
        <taxon>Flavobacteriales</taxon>
        <taxon>Phaeocystidibacteraceae</taxon>
        <taxon>Phaeocystidibacter</taxon>
    </lineage>
</organism>
<gene>
    <name evidence="2" type="ORF">F8C82_01795</name>
</gene>
<evidence type="ECO:0008006" key="4">
    <source>
        <dbReference type="Google" id="ProtNLM"/>
    </source>
</evidence>
<sequence>MTLRSALAWVPAVGAMLFLSSCSQEPTTLRLNLNENYKATTTSELDMKVAITNLMNNEVKEMNTQMEFALGIEGMAPTEEGNQLMKMTIGRVQMDMSMDTMNVNYDSDNVDHELSNEEKTYHSMVGSEIEMELTDRGNLVGIANMESFVDNMIDKMGYADSAQAPMIKAMMMNQMTGDQIQSQFGLNNMSYPEEAVEVGSTWVTDVAMQSVMPLNVVTNYTVKEITETTVVLSSEGVAEVAEGGMPGVEISGTMNGTMTIDKATGWIQSSEGTMDFTSQINMGANNMEMKIGGGYKMSTTVE</sequence>
<dbReference type="InterPro" id="IPR046230">
    <property type="entry name" value="DUF6263"/>
</dbReference>
<dbReference type="Pfam" id="PF19777">
    <property type="entry name" value="DUF6263"/>
    <property type="match status" value="1"/>
</dbReference>
<evidence type="ECO:0000313" key="3">
    <source>
        <dbReference type="Proteomes" id="UP000484164"/>
    </source>
</evidence>
<keyword evidence="1" id="KW-0732">Signal</keyword>
<dbReference type="PROSITE" id="PS51257">
    <property type="entry name" value="PROKAR_LIPOPROTEIN"/>
    <property type="match status" value="1"/>
</dbReference>
<protein>
    <recommendedName>
        <fullName evidence="4">Lipoprotein</fullName>
    </recommendedName>
</protein>
<name>A0A6L3ZI48_9FLAO</name>
<dbReference type="AlphaFoldDB" id="A0A6L3ZI48"/>
<dbReference type="EMBL" id="WBVQ01000001">
    <property type="protein sequence ID" value="KAB2817155.1"/>
    <property type="molecule type" value="Genomic_DNA"/>
</dbReference>
<accession>A0A6L3ZI48</accession>
<reference evidence="2 3" key="1">
    <citation type="submission" date="2019-10" db="EMBL/GenBank/DDBJ databases">
        <title>Genome sequence of Phaeocystidibacter marisrubri JCM30614 (type strain).</title>
        <authorList>
            <person name="Bowman J.P."/>
        </authorList>
    </citation>
    <scope>NUCLEOTIDE SEQUENCE [LARGE SCALE GENOMIC DNA]</scope>
    <source>
        <strain evidence="2 3">JCM 30614</strain>
    </source>
</reference>
<dbReference type="OrthoDB" id="1199105at2"/>